<dbReference type="InterPro" id="IPR002831">
    <property type="entry name" value="Tscrpt_reg_TrmB_N"/>
</dbReference>
<dbReference type="AlphaFoldDB" id="A0A097QR30"/>
<accession>A0A097QR30</accession>
<evidence type="ECO:0000313" key="2">
    <source>
        <dbReference type="EMBL" id="AIU68920.1"/>
    </source>
</evidence>
<dbReference type="OrthoDB" id="94698at2157"/>
<dbReference type="Gene3D" id="1.10.10.10">
    <property type="entry name" value="Winged helix-like DNA-binding domain superfamily/Winged helix DNA-binding domain"/>
    <property type="match status" value="1"/>
</dbReference>
<protein>
    <submittedName>
        <fullName evidence="2">TrmB family transcriptional regulator</fullName>
    </submittedName>
</protein>
<reference evidence="2 3" key="1">
    <citation type="journal article" date="2015" name="Int. J. Syst. Evol. Microbiol.">
        <title>Thermococcus eurythermalis sp. nov., a conditional piezophilic hyperthermophilic archaeon with a wide temperature range isolated from an oil-immersed chimney in the Guaymas Basin.</title>
        <authorList>
            <person name="Zhao W."/>
            <person name="Zeng X."/>
            <person name="Xiao X."/>
        </authorList>
    </citation>
    <scope>NUCLEOTIDE SEQUENCE [LARGE SCALE GENOMIC DNA]</scope>
    <source>
        <strain evidence="2 3">A501</strain>
    </source>
</reference>
<evidence type="ECO:0000259" key="1">
    <source>
        <dbReference type="Pfam" id="PF01978"/>
    </source>
</evidence>
<sequence length="109" mass="12400">MEDVLRALSKSLKAFELGESEIKIYSLLQRESLTPRQIAKTLGLSERIVREKLKHLLELGLVERTLVNRGWLGYVYYAKAPGEALRALFSRLESTLKAIEKEGELKLKG</sequence>
<dbReference type="Pfam" id="PF01978">
    <property type="entry name" value="TrmB"/>
    <property type="match status" value="1"/>
</dbReference>
<dbReference type="SUPFAM" id="SSF46785">
    <property type="entry name" value="Winged helix' DNA-binding domain"/>
    <property type="match status" value="1"/>
</dbReference>
<dbReference type="STRING" id="1505907.TEU_00415"/>
<name>A0A097QR30_9EURY</name>
<dbReference type="RefSeq" id="WP_050001902.1">
    <property type="nucleotide sequence ID" value="NZ_CP008887.1"/>
</dbReference>
<organism evidence="2 3">
    <name type="scientific">Thermococcus eurythermalis</name>
    <dbReference type="NCBI Taxonomy" id="1505907"/>
    <lineage>
        <taxon>Archaea</taxon>
        <taxon>Methanobacteriati</taxon>
        <taxon>Methanobacteriota</taxon>
        <taxon>Thermococci</taxon>
        <taxon>Thermococcales</taxon>
        <taxon>Thermococcaceae</taxon>
        <taxon>Thermococcus</taxon>
    </lineage>
</organism>
<evidence type="ECO:0000313" key="3">
    <source>
        <dbReference type="Proteomes" id="UP000029980"/>
    </source>
</evidence>
<gene>
    <name evidence="2" type="ORF">TEU_00415</name>
</gene>
<dbReference type="KEGG" id="teu:TEU_00415"/>
<dbReference type="InterPro" id="IPR036388">
    <property type="entry name" value="WH-like_DNA-bd_sf"/>
</dbReference>
<dbReference type="GeneID" id="25151893"/>
<keyword evidence="3" id="KW-1185">Reference proteome</keyword>
<dbReference type="HOGENOM" id="CLU_173773_0_0_2"/>
<dbReference type="EMBL" id="CP008887">
    <property type="protein sequence ID" value="AIU68920.1"/>
    <property type="molecule type" value="Genomic_DNA"/>
</dbReference>
<feature type="domain" description="Transcription regulator TrmB N-terminal" evidence="1">
    <location>
        <begin position="12"/>
        <end position="79"/>
    </location>
</feature>
<dbReference type="InterPro" id="IPR036390">
    <property type="entry name" value="WH_DNA-bd_sf"/>
</dbReference>
<proteinExistence type="predicted"/>
<dbReference type="Proteomes" id="UP000029980">
    <property type="component" value="Chromosome"/>
</dbReference>